<proteinExistence type="inferred from homology"/>
<feature type="domain" description="Flavin reductase like" evidence="2">
    <location>
        <begin position="22"/>
        <end position="127"/>
    </location>
</feature>
<dbReference type="GO" id="GO:0010181">
    <property type="term" value="F:FMN binding"/>
    <property type="evidence" value="ECO:0007669"/>
    <property type="project" value="InterPro"/>
</dbReference>
<dbReference type="InterPro" id="IPR052174">
    <property type="entry name" value="Flavoredoxin"/>
</dbReference>
<reference evidence="3 4" key="1">
    <citation type="journal article" date="2011" name="J. Bacteriol.">
        <title>Complete genome sequence of the cellulose-degrading bacterium Cellulosilyticum lentocellum.</title>
        <authorList>
            <consortium name="US DOE Joint Genome Institute"/>
            <person name="Miller D.A."/>
            <person name="Suen G."/>
            <person name="Bruce D."/>
            <person name="Copeland A."/>
            <person name="Cheng J.F."/>
            <person name="Detter C."/>
            <person name="Goodwin L.A."/>
            <person name="Han C.S."/>
            <person name="Hauser L.J."/>
            <person name="Land M.L."/>
            <person name="Lapidus A."/>
            <person name="Lucas S."/>
            <person name="Meincke L."/>
            <person name="Pitluck S."/>
            <person name="Tapia R."/>
            <person name="Teshima H."/>
            <person name="Woyke T."/>
            <person name="Fox B.G."/>
            <person name="Angert E.R."/>
            <person name="Currie C.R."/>
        </authorList>
    </citation>
    <scope>NUCLEOTIDE SEQUENCE [LARGE SCALE GENOMIC DNA]</scope>
    <source>
        <strain evidence="4">ATCC 49066 / DSM 5427 / NCIMB 11756 / RHM5</strain>
    </source>
</reference>
<dbReference type="KEGG" id="cle:Clole_4039"/>
<sequence length="165" mass="19444">MKEISHDHFNENSFNMIGKDWLLITAEKDGRVNTMTASWGGLGIMWNKKVAYIFIRPQRYTKEFVDSADRLSISVLPNSYRRELGYLGRVSGRDEDKISNANLTVKQYEDVPYFDEARLTLICKKLYAQALKEECFIDKGIIDEWYPERDYHIMYVVEIEKILEK</sequence>
<dbReference type="AlphaFoldDB" id="F2JL72"/>
<dbReference type="HOGENOM" id="CLU_102849_0_0_9"/>
<organism evidence="3 4">
    <name type="scientific">Cellulosilyticum lentocellum (strain ATCC 49066 / DSM 5427 / NCIMB 11756 / RHM5)</name>
    <name type="common">Clostridium lentocellum</name>
    <dbReference type="NCBI Taxonomy" id="642492"/>
    <lineage>
        <taxon>Bacteria</taxon>
        <taxon>Bacillati</taxon>
        <taxon>Bacillota</taxon>
        <taxon>Clostridia</taxon>
        <taxon>Lachnospirales</taxon>
        <taxon>Cellulosilyticaceae</taxon>
        <taxon>Cellulosilyticum</taxon>
    </lineage>
</organism>
<dbReference type="PANTHER" id="PTHR43567:SF5">
    <property type="entry name" value="HYPOTHETICAL CYTOSOLIC PROTEIN"/>
    <property type="match status" value="1"/>
</dbReference>
<dbReference type="eggNOG" id="COG1853">
    <property type="taxonomic scope" value="Bacteria"/>
</dbReference>
<dbReference type="SUPFAM" id="SSF50475">
    <property type="entry name" value="FMN-binding split barrel"/>
    <property type="match status" value="1"/>
</dbReference>
<dbReference type="GO" id="GO:0016646">
    <property type="term" value="F:oxidoreductase activity, acting on the CH-NH group of donors, NAD or NADP as acceptor"/>
    <property type="evidence" value="ECO:0007669"/>
    <property type="project" value="UniProtKB-ARBA"/>
</dbReference>
<dbReference type="EMBL" id="CP002582">
    <property type="protein sequence ID" value="ADZ85717.1"/>
    <property type="molecule type" value="Genomic_DNA"/>
</dbReference>
<comment type="similarity">
    <text evidence="1">Belongs to the flavoredoxin family.</text>
</comment>
<dbReference type="InterPro" id="IPR002563">
    <property type="entry name" value="Flavin_Rdtase-like_dom"/>
</dbReference>
<dbReference type="Proteomes" id="UP000008467">
    <property type="component" value="Chromosome"/>
</dbReference>
<keyword evidence="4" id="KW-1185">Reference proteome</keyword>
<protein>
    <submittedName>
        <fullName evidence="3">Flavin reductase domain protein FMN-binding protein</fullName>
    </submittedName>
</protein>
<evidence type="ECO:0000313" key="4">
    <source>
        <dbReference type="Proteomes" id="UP000008467"/>
    </source>
</evidence>
<accession>F2JL72</accession>
<gene>
    <name evidence="3" type="ordered locus">Clole_4039</name>
</gene>
<dbReference type="InterPro" id="IPR012349">
    <property type="entry name" value="Split_barrel_FMN-bd"/>
</dbReference>
<evidence type="ECO:0000313" key="3">
    <source>
        <dbReference type="EMBL" id="ADZ85717.1"/>
    </source>
</evidence>
<dbReference type="RefSeq" id="WP_013658989.1">
    <property type="nucleotide sequence ID" value="NC_015275.1"/>
</dbReference>
<dbReference type="STRING" id="642492.Clole_4039"/>
<dbReference type="Pfam" id="PF01613">
    <property type="entry name" value="Flavin_Reduct"/>
    <property type="match status" value="1"/>
</dbReference>
<evidence type="ECO:0000256" key="1">
    <source>
        <dbReference type="ARBA" id="ARBA00038054"/>
    </source>
</evidence>
<dbReference type="Gene3D" id="2.30.110.10">
    <property type="entry name" value="Electron Transport, Fmn-binding Protein, Chain A"/>
    <property type="match status" value="1"/>
</dbReference>
<name>F2JL72_CELLD</name>
<evidence type="ECO:0000259" key="2">
    <source>
        <dbReference type="Pfam" id="PF01613"/>
    </source>
</evidence>
<dbReference type="PANTHER" id="PTHR43567">
    <property type="entry name" value="FLAVOREDOXIN-RELATED-RELATED"/>
    <property type="match status" value="1"/>
</dbReference>